<dbReference type="PANTHER" id="PTHR47512:SF3">
    <property type="entry name" value="CHALCONE-FLAVONONE ISOMERASE FAMILY PROTEIN"/>
    <property type="match status" value="1"/>
</dbReference>
<sequence>METPSSRRRVTRSQTLAAVNNSATNSNSIPISRKIEDSEMSVSKSKTRNAKHQQDRSALIDISNDSPIVGLAMETPSSAITKQRSSIAKKTPGSGEALLRGQVKTLLQRVEEEAELSKLPMESRPFLHLKNLINSPMGLLAPTPANTPQINDLSGDDLAMGTASPVSEEQQMIISQAVSDIFEGKKEGTLESQKSLITRSLLLDFSEKSDISDSSECSSVVTTGNSESKEKSTPEDDNSSVWSIQVNASTHDEDDEEIIEEEGEVEDDYYEEDAKEEDDGRWIDELCKGVSKISVKRKHTRFVYNSDDEIAGEEECEDLAGESPEILRLKGLPTPKGKHLRFPVEEEDS</sequence>
<dbReference type="PANTHER" id="PTHR47512">
    <property type="entry name" value="EXPRESSED PROTEIN"/>
    <property type="match status" value="1"/>
</dbReference>
<proteinExistence type="predicted"/>
<dbReference type="AlphaFoldDB" id="A0AAV5LYB4"/>
<keyword evidence="3" id="KW-1185">Reference proteome</keyword>
<evidence type="ECO:0000313" key="3">
    <source>
        <dbReference type="Proteomes" id="UP001054252"/>
    </source>
</evidence>
<reference evidence="2 3" key="1">
    <citation type="journal article" date="2021" name="Commun. Biol.">
        <title>The genome of Shorea leprosula (Dipterocarpaceae) highlights the ecological relevance of drought in aseasonal tropical rainforests.</title>
        <authorList>
            <person name="Ng K.K.S."/>
            <person name="Kobayashi M.J."/>
            <person name="Fawcett J.A."/>
            <person name="Hatakeyama M."/>
            <person name="Paape T."/>
            <person name="Ng C.H."/>
            <person name="Ang C.C."/>
            <person name="Tnah L.H."/>
            <person name="Lee C.T."/>
            <person name="Nishiyama T."/>
            <person name="Sese J."/>
            <person name="O'Brien M.J."/>
            <person name="Copetti D."/>
            <person name="Mohd Noor M.I."/>
            <person name="Ong R.C."/>
            <person name="Putra M."/>
            <person name="Sireger I.Z."/>
            <person name="Indrioko S."/>
            <person name="Kosugi Y."/>
            <person name="Izuno A."/>
            <person name="Isagi Y."/>
            <person name="Lee S.L."/>
            <person name="Shimizu K.K."/>
        </authorList>
    </citation>
    <scope>NUCLEOTIDE SEQUENCE [LARGE SCALE GENOMIC DNA]</scope>
    <source>
        <strain evidence="2">214</strain>
    </source>
</reference>
<dbReference type="Proteomes" id="UP001054252">
    <property type="component" value="Unassembled WGS sequence"/>
</dbReference>
<feature type="region of interest" description="Disordered" evidence="1">
    <location>
        <begin position="212"/>
        <end position="278"/>
    </location>
</feature>
<feature type="region of interest" description="Disordered" evidence="1">
    <location>
        <begin position="1"/>
        <end position="56"/>
    </location>
</feature>
<accession>A0AAV5LYB4</accession>
<evidence type="ECO:0008006" key="4">
    <source>
        <dbReference type="Google" id="ProtNLM"/>
    </source>
</evidence>
<evidence type="ECO:0000256" key="1">
    <source>
        <dbReference type="SAM" id="MobiDB-lite"/>
    </source>
</evidence>
<feature type="compositionally biased region" description="Acidic residues" evidence="1">
    <location>
        <begin position="252"/>
        <end position="277"/>
    </location>
</feature>
<organism evidence="2 3">
    <name type="scientific">Rubroshorea leprosula</name>
    <dbReference type="NCBI Taxonomy" id="152421"/>
    <lineage>
        <taxon>Eukaryota</taxon>
        <taxon>Viridiplantae</taxon>
        <taxon>Streptophyta</taxon>
        <taxon>Embryophyta</taxon>
        <taxon>Tracheophyta</taxon>
        <taxon>Spermatophyta</taxon>
        <taxon>Magnoliopsida</taxon>
        <taxon>eudicotyledons</taxon>
        <taxon>Gunneridae</taxon>
        <taxon>Pentapetalae</taxon>
        <taxon>rosids</taxon>
        <taxon>malvids</taxon>
        <taxon>Malvales</taxon>
        <taxon>Dipterocarpaceae</taxon>
        <taxon>Rubroshorea</taxon>
    </lineage>
</organism>
<dbReference type="EMBL" id="BPVZ01000150">
    <property type="protein sequence ID" value="GKV41467.1"/>
    <property type="molecule type" value="Genomic_DNA"/>
</dbReference>
<comment type="caution">
    <text evidence="2">The sequence shown here is derived from an EMBL/GenBank/DDBJ whole genome shotgun (WGS) entry which is preliminary data.</text>
</comment>
<feature type="compositionally biased region" description="Basic residues" evidence="1">
    <location>
        <begin position="1"/>
        <end position="11"/>
    </location>
</feature>
<gene>
    <name evidence="2" type="ORF">SLEP1_g48999</name>
</gene>
<protein>
    <recommendedName>
        <fullName evidence="4">Chalcone-flavanone isomerase family protein</fullName>
    </recommendedName>
</protein>
<evidence type="ECO:0000313" key="2">
    <source>
        <dbReference type="EMBL" id="GKV41467.1"/>
    </source>
</evidence>
<name>A0AAV5LYB4_9ROSI</name>
<feature type="compositionally biased region" description="Low complexity" evidence="1">
    <location>
        <begin position="17"/>
        <end position="28"/>
    </location>
</feature>
<feature type="compositionally biased region" description="Polar residues" evidence="1">
    <location>
        <begin position="239"/>
        <end position="249"/>
    </location>
</feature>